<feature type="transmembrane region" description="Helical" evidence="5">
    <location>
        <begin position="329"/>
        <end position="349"/>
    </location>
</feature>
<protein>
    <submittedName>
        <fullName evidence="7">Amino acid permease</fullName>
    </submittedName>
</protein>
<dbReference type="Gene3D" id="1.20.1740.10">
    <property type="entry name" value="Amino acid/polyamine transporter I"/>
    <property type="match status" value="1"/>
</dbReference>
<dbReference type="GO" id="GO:0016020">
    <property type="term" value="C:membrane"/>
    <property type="evidence" value="ECO:0007669"/>
    <property type="project" value="UniProtKB-SubCell"/>
</dbReference>
<dbReference type="EMBL" id="NZEX01000159">
    <property type="protein sequence ID" value="MAH64408.1"/>
    <property type="molecule type" value="Genomic_DNA"/>
</dbReference>
<dbReference type="PANTHER" id="PTHR42770:SF7">
    <property type="entry name" value="MEMBRANE PROTEIN"/>
    <property type="match status" value="1"/>
</dbReference>
<dbReference type="Pfam" id="PF00324">
    <property type="entry name" value="AA_permease"/>
    <property type="match status" value="1"/>
</dbReference>
<feature type="transmembrane region" description="Helical" evidence="5">
    <location>
        <begin position="355"/>
        <end position="372"/>
    </location>
</feature>
<evidence type="ECO:0000313" key="7">
    <source>
        <dbReference type="EMBL" id="MAH64408.1"/>
    </source>
</evidence>
<dbReference type="PIRSF" id="PIRSF006060">
    <property type="entry name" value="AA_transporter"/>
    <property type="match status" value="1"/>
</dbReference>
<evidence type="ECO:0000256" key="2">
    <source>
        <dbReference type="ARBA" id="ARBA00022692"/>
    </source>
</evidence>
<feature type="transmembrane region" description="Helical" evidence="5">
    <location>
        <begin position="43"/>
        <end position="69"/>
    </location>
</feature>
<feature type="transmembrane region" description="Helical" evidence="5">
    <location>
        <begin position="12"/>
        <end position="37"/>
    </location>
</feature>
<sequence>MGNTRVMRREIGILGAIFLGLGSILGTGAFVSIGLVIGQVGEWIGLTLLCAGILAACNGLSSAQLAVAYPVSGGTYEYAYRTLHPLVGIFAGWLFLTAKSASAATAALGVVSFSDAALNLELNDFVLRIGSAVLSLLVTCLVLLGLRRSNQFNIAIVLITILSLVSFVLFSAFVEVTGDSSFFDVTLAPEALLEGTALLFVAYTGYGRIATLGEEVREPRRTIPLAICATLGASWLLYASVGWALTNYQEFEVLGLGDGLNQTLRLEVVVQTFDQPWLEKLVQVGAITAMLGVLLNLILGLSRVYLAFGRRNDLPKAFAKLDAQSNPRLAVLFTGIIIAALCLMGDVLMTWSLSAVTVLIYYGITNLAALRLNKQDQIFPRWISIIGLFSCLFLSVFVGQEIWIKAGILVVPAVLFSVFLRSQSNQSN</sequence>
<feature type="domain" description="Amino acid permease/ SLC12A" evidence="6">
    <location>
        <begin position="16"/>
        <end position="420"/>
    </location>
</feature>
<dbReference type="InterPro" id="IPR050367">
    <property type="entry name" value="APC_superfamily"/>
</dbReference>
<dbReference type="InterPro" id="IPR004841">
    <property type="entry name" value="AA-permease/SLC12A_dom"/>
</dbReference>
<dbReference type="GO" id="GO:0055085">
    <property type="term" value="P:transmembrane transport"/>
    <property type="evidence" value="ECO:0007669"/>
    <property type="project" value="InterPro"/>
</dbReference>
<feature type="transmembrane region" description="Helical" evidence="5">
    <location>
        <begin position="152"/>
        <end position="172"/>
    </location>
</feature>
<organism evidence="7 8">
    <name type="scientific">SAR324 cluster bacterium</name>
    <dbReference type="NCBI Taxonomy" id="2024889"/>
    <lineage>
        <taxon>Bacteria</taxon>
        <taxon>Deltaproteobacteria</taxon>
        <taxon>SAR324 cluster</taxon>
    </lineage>
</organism>
<comment type="caution">
    <text evidence="7">The sequence shown here is derived from an EMBL/GenBank/DDBJ whole genome shotgun (WGS) entry which is preliminary data.</text>
</comment>
<feature type="transmembrane region" description="Helical" evidence="5">
    <location>
        <begin position="192"/>
        <end position="211"/>
    </location>
</feature>
<reference evidence="8" key="1">
    <citation type="submission" date="2017-09" db="EMBL/GenBank/DDBJ databases">
        <title>The Reconstruction of 2,631 Draft Metagenome-Assembled Genomes from the Global Oceans.</title>
        <authorList>
            <person name="Tully B.J."/>
            <person name="Graham E.D."/>
            <person name="Heidelberg J.F."/>
        </authorList>
    </citation>
    <scope>NUCLEOTIDE SEQUENCE [LARGE SCALE GENOMIC DNA]</scope>
</reference>
<accession>A0A2D6YMI4</accession>
<feature type="transmembrane region" description="Helical" evidence="5">
    <location>
        <begin position="379"/>
        <end position="396"/>
    </location>
</feature>
<gene>
    <name evidence="7" type="ORF">CMN54_13375</name>
</gene>
<evidence type="ECO:0000256" key="3">
    <source>
        <dbReference type="ARBA" id="ARBA00022989"/>
    </source>
</evidence>
<evidence type="ECO:0000259" key="6">
    <source>
        <dbReference type="Pfam" id="PF00324"/>
    </source>
</evidence>
<feature type="transmembrane region" description="Helical" evidence="5">
    <location>
        <begin position="223"/>
        <end position="245"/>
    </location>
</feature>
<evidence type="ECO:0000313" key="8">
    <source>
        <dbReference type="Proteomes" id="UP000226525"/>
    </source>
</evidence>
<feature type="transmembrane region" description="Helical" evidence="5">
    <location>
        <begin position="284"/>
        <end position="308"/>
    </location>
</feature>
<keyword evidence="2 5" id="KW-0812">Transmembrane</keyword>
<feature type="transmembrane region" description="Helical" evidence="5">
    <location>
        <begin position="125"/>
        <end position="145"/>
    </location>
</feature>
<keyword evidence="3 5" id="KW-1133">Transmembrane helix</keyword>
<feature type="transmembrane region" description="Helical" evidence="5">
    <location>
        <begin position="90"/>
        <end position="113"/>
    </location>
</feature>
<dbReference type="PANTHER" id="PTHR42770">
    <property type="entry name" value="AMINO ACID TRANSPORTER-RELATED"/>
    <property type="match status" value="1"/>
</dbReference>
<evidence type="ECO:0000256" key="5">
    <source>
        <dbReference type="SAM" id="Phobius"/>
    </source>
</evidence>
<dbReference type="Proteomes" id="UP000226525">
    <property type="component" value="Unassembled WGS sequence"/>
</dbReference>
<name>A0A2D6YMI4_9DELT</name>
<comment type="subcellular location">
    <subcellularLocation>
        <location evidence="1">Membrane</location>
        <topology evidence="1">Multi-pass membrane protein</topology>
    </subcellularLocation>
</comment>
<keyword evidence="4 5" id="KW-0472">Membrane</keyword>
<feature type="transmembrane region" description="Helical" evidence="5">
    <location>
        <begin position="402"/>
        <end position="420"/>
    </location>
</feature>
<proteinExistence type="predicted"/>
<evidence type="ECO:0000256" key="4">
    <source>
        <dbReference type="ARBA" id="ARBA00023136"/>
    </source>
</evidence>
<dbReference type="AlphaFoldDB" id="A0A2D6YMI4"/>
<evidence type="ECO:0000256" key="1">
    <source>
        <dbReference type="ARBA" id="ARBA00004141"/>
    </source>
</evidence>